<keyword evidence="4" id="KW-0808">Transferase</keyword>
<evidence type="ECO:0000256" key="2">
    <source>
        <dbReference type="ARBA" id="ARBA00022517"/>
    </source>
</evidence>
<reference evidence="8" key="1">
    <citation type="submission" date="2013-10" db="EMBL/GenBank/DDBJ databases">
        <title>Genomic analysis of the causative agents of coccidiosis in chickens.</title>
        <authorList>
            <person name="Reid A.J."/>
            <person name="Blake D."/>
            <person name="Billington K."/>
            <person name="Browne H."/>
            <person name="Dunn M."/>
            <person name="Hung S."/>
            <person name="Kawahara F."/>
            <person name="Miranda-Saavedra D."/>
            <person name="Mourier T."/>
            <person name="Nagra H."/>
            <person name="Otto T.D."/>
            <person name="Rawlings N."/>
            <person name="Sanchez A."/>
            <person name="Sanders M."/>
            <person name="Subramaniam C."/>
            <person name="Tay Y."/>
            <person name="Dear P."/>
            <person name="Doerig C."/>
            <person name="Gruber A."/>
            <person name="Parkinson J."/>
            <person name="Shirley M."/>
            <person name="Wan K.L."/>
            <person name="Berriman M."/>
            <person name="Tomley F."/>
            <person name="Pain A."/>
        </authorList>
    </citation>
    <scope>NUCLEOTIDE SEQUENCE [LARGE SCALE GENOMIC DNA]</scope>
    <source>
        <strain evidence="8">Houghton</strain>
    </source>
</reference>
<dbReference type="EMBL" id="HG697127">
    <property type="protein sequence ID" value="CDI87282.1"/>
    <property type="molecule type" value="Genomic_DNA"/>
</dbReference>
<keyword evidence="2" id="KW-0690">Ribosome biogenesis</keyword>
<evidence type="ECO:0000256" key="6">
    <source>
        <dbReference type="SAM" id="MobiDB-lite"/>
    </source>
</evidence>
<organism evidence="8 9">
    <name type="scientific">Eimeria praecox</name>
    <dbReference type="NCBI Taxonomy" id="51316"/>
    <lineage>
        <taxon>Eukaryota</taxon>
        <taxon>Sar</taxon>
        <taxon>Alveolata</taxon>
        <taxon>Apicomplexa</taxon>
        <taxon>Conoidasida</taxon>
        <taxon>Coccidia</taxon>
        <taxon>Eucoccidiorida</taxon>
        <taxon>Eimeriorina</taxon>
        <taxon>Eimeriidae</taxon>
        <taxon>Eimeria</taxon>
    </lineage>
</organism>
<dbReference type="AlphaFoldDB" id="U6H5W8"/>
<proteinExistence type="predicted"/>
<dbReference type="InterPro" id="IPR022968">
    <property type="entry name" value="Tsr3-like"/>
</dbReference>
<reference evidence="8" key="2">
    <citation type="submission" date="2013-10" db="EMBL/GenBank/DDBJ databases">
        <authorList>
            <person name="Aslett M."/>
        </authorList>
    </citation>
    <scope>NUCLEOTIDE SEQUENCE [LARGE SCALE GENOMIC DNA]</scope>
    <source>
        <strain evidence="8">Houghton</strain>
    </source>
</reference>
<dbReference type="PANTHER" id="PTHR20426:SF0">
    <property type="entry name" value="18S RRNA AMINOCARBOXYPROPYLTRANSFERASE"/>
    <property type="match status" value="1"/>
</dbReference>
<evidence type="ECO:0000259" key="7">
    <source>
        <dbReference type="Pfam" id="PF04034"/>
    </source>
</evidence>
<dbReference type="VEuPathDB" id="ToxoDB:EPH_0025050"/>
<evidence type="ECO:0000313" key="9">
    <source>
        <dbReference type="Proteomes" id="UP000018201"/>
    </source>
</evidence>
<feature type="compositionally biased region" description="Polar residues" evidence="6">
    <location>
        <begin position="37"/>
        <end position="48"/>
    </location>
</feature>
<dbReference type="Proteomes" id="UP000018201">
    <property type="component" value="Unassembled WGS sequence"/>
</dbReference>
<accession>U6H5W8</accession>
<sequence length="381" mass="39940">MADAPAARASRKKKGGDPERRKQCSIHELMKRVSLKNKPTASSTDLTTAAGVSTAEQAAAPAAAPAAALADAIMDKTGSAEGRLHTDATCSSETKEAAGGSGAGAAAAAAATTAAATEGTGSRASSIPKESPDELSLFMFDFGECDAQRCSGRRLLRHRKLNKVMASGQVEYSQALGGRRLSGSSSRSSSTSSNRNSICRGNEGRSDSESGSEAEQDSTAASSTAAATETTEANSRRNKGSLVRGYPSDPILYRQDPENERVLPLLLCGNPTHYGAPNILNCAEALAGALYIAGYRRHAELVLSSFTWGPHFLDLNKRFLDRYVSVPSGAEMKALKLQQDAELLKEKTNRDSEKANNTKGYSSIYAEIETVLAAGGDPGGE</sequence>
<feature type="region of interest" description="Disordered" evidence="6">
    <location>
        <begin position="1"/>
        <end position="48"/>
    </location>
</feature>
<keyword evidence="5" id="KW-0949">S-adenosyl-L-methionine</keyword>
<feature type="region of interest" description="Disordered" evidence="6">
    <location>
        <begin position="176"/>
        <end position="251"/>
    </location>
</feature>
<dbReference type="InterPro" id="IPR007177">
    <property type="entry name" value="Tsr3_C"/>
</dbReference>
<keyword evidence="3" id="KW-0698">rRNA processing</keyword>
<evidence type="ECO:0000256" key="3">
    <source>
        <dbReference type="ARBA" id="ARBA00022552"/>
    </source>
</evidence>
<evidence type="ECO:0000256" key="4">
    <source>
        <dbReference type="ARBA" id="ARBA00022679"/>
    </source>
</evidence>
<dbReference type="GO" id="GO:0006364">
    <property type="term" value="P:rRNA processing"/>
    <property type="evidence" value="ECO:0007669"/>
    <property type="project" value="UniProtKB-KW"/>
</dbReference>
<keyword evidence="9" id="KW-1185">Reference proteome</keyword>
<dbReference type="PANTHER" id="PTHR20426">
    <property type="entry name" value="RIBOSOME BIOGENESIS PROTEIN TSR3 HOMOLOG"/>
    <property type="match status" value="1"/>
</dbReference>
<feature type="domain" description="16S/18S rRNA aminocarboxypropyltransferase Tsr3 C-terminal" evidence="7">
    <location>
        <begin position="257"/>
        <end position="335"/>
    </location>
</feature>
<evidence type="ECO:0000313" key="8">
    <source>
        <dbReference type="EMBL" id="CDI87282.1"/>
    </source>
</evidence>
<dbReference type="OrthoDB" id="347780at2759"/>
<protein>
    <submittedName>
        <fullName evidence="8">Probable ribosome biogenesis protein TcasGA2_TC003119, related</fullName>
    </submittedName>
</protein>
<evidence type="ECO:0000256" key="1">
    <source>
        <dbReference type="ARBA" id="ARBA00022490"/>
    </source>
</evidence>
<gene>
    <name evidence="8" type="ORF">EPH_0025050</name>
</gene>
<dbReference type="Pfam" id="PF04034">
    <property type="entry name" value="Ribo_biogen_C"/>
    <property type="match status" value="1"/>
</dbReference>
<keyword evidence="1" id="KW-0963">Cytoplasm</keyword>
<feature type="compositionally biased region" description="Low complexity" evidence="6">
    <location>
        <begin position="217"/>
        <end position="233"/>
    </location>
</feature>
<feature type="compositionally biased region" description="Low complexity" evidence="6">
    <location>
        <begin position="176"/>
        <end position="197"/>
    </location>
</feature>
<evidence type="ECO:0000256" key="5">
    <source>
        <dbReference type="ARBA" id="ARBA00022691"/>
    </source>
</evidence>
<dbReference type="GO" id="GO:0106388">
    <property type="term" value="F:rRNA small subunit aminocarboxypropyltransferase activity"/>
    <property type="evidence" value="ECO:0007669"/>
    <property type="project" value="InterPro"/>
</dbReference>
<name>U6H5W8_9EIME</name>